<comment type="caution">
    <text evidence="1">The sequence shown here is derived from an EMBL/GenBank/DDBJ whole genome shotgun (WGS) entry which is preliminary data.</text>
</comment>
<sequence>MVGFYFSKIPVFKIIGARGDGEKVTIPLQLSISSMASIPVAIVPLVPEAAGGVSSHFPLELDSAVLETLLATSAMAAASVHKYWTSTWAKATDNADISELLKMAEISTVRSHVIQL</sequence>
<dbReference type="EMBL" id="JBFOLJ010000004">
    <property type="protein sequence ID" value="KAL2544400.1"/>
    <property type="molecule type" value="Genomic_DNA"/>
</dbReference>
<evidence type="ECO:0000313" key="2">
    <source>
        <dbReference type="Proteomes" id="UP001604277"/>
    </source>
</evidence>
<organism evidence="1 2">
    <name type="scientific">Forsythia ovata</name>
    <dbReference type="NCBI Taxonomy" id="205694"/>
    <lineage>
        <taxon>Eukaryota</taxon>
        <taxon>Viridiplantae</taxon>
        <taxon>Streptophyta</taxon>
        <taxon>Embryophyta</taxon>
        <taxon>Tracheophyta</taxon>
        <taxon>Spermatophyta</taxon>
        <taxon>Magnoliopsida</taxon>
        <taxon>eudicotyledons</taxon>
        <taxon>Gunneridae</taxon>
        <taxon>Pentapetalae</taxon>
        <taxon>asterids</taxon>
        <taxon>lamiids</taxon>
        <taxon>Lamiales</taxon>
        <taxon>Oleaceae</taxon>
        <taxon>Forsythieae</taxon>
        <taxon>Forsythia</taxon>
    </lineage>
</organism>
<dbReference type="AlphaFoldDB" id="A0ABD1W7I9"/>
<reference evidence="2" key="1">
    <citation type="submission" date="2024-07" db="EMBL/GenBank/DDBJ databases">
        <title>Two chromosome-level genome assemblies of Korean endemic species Abeliophyllum distichum and Forsythia ovata (Oleaceae).</title>
        <authorList>
            <person name="Jang H."/>
        </authorList>
    </citation>
    <scope>NUCLEOTIDE SEQUENCE [LARGE SCALE GENOMIC DNA]</scope>
</reference>
<keyword evidence="2" id="KW-1185">Reference proteome</keyword>
<evidence type="ECO:0000313" key="1">
    <source>
        <dbReference type="EMBL" id="KAL2544400.1"/>
    </source>
</evidence>
<gene>
    <name evidence="1" type="ORF">Fot_13633</name>
</gene>
<accession>A0ABD1W7I9</accession>
<protein>
    <submittedName>
        <fullName evidence="1">Uncharacterized protein</fullName>
    </submittedName>
</protein>
<dbReference type="Proteomes" id="UP001604277">
    <property type="component" value="Unassembled WGS sequence"/>
</dbReference>
<name>A0ABD1W7I9_9LAMI</name>
<proteinExistence type="predicted"/>